<gene>
    <name evidence="4" type="ORF">NP493_499g00013</name>
</gene>
<sequence length="1018" mass="113530">MCVSQSIDSGSATNMYLYLSCHQLSTEVSEVTLADGCTPMLGSQTAVSEESGRPVEIVLESAVWFKVLVLDSISIDCRNAKISWSSSVPLPHPELSRQSIDLVAACHLHADMARIDEQKKRLSESMYIGGECVGYENELDEVFDTVQELLESYASGLISTEQFRSGIFQQLHCYVLPSIKLSTDDLANLERVFNEQEKFIDKANAAILKQDARIESVASSMRRLRDKFITELTGARKVPQYSIEFADLLLKHLQNDVEKVWEELDDLQNAVQTAKSLNADVAAARRDRDAQFEVYQKLLLARETLKEYLERTIAEESHSEGNTVCVLSLSSPKRHGNAHRVNEPLHNIYMEMHHKIQEEKGKMSALVDRKVLVISVKEAIRSAIDELTSDNETFGVDLDRTGRQRATDVLCRSTIPRQWLTMTEQISNLLTGYGELAQEFKKFTARVNNVCEAALYEKRLRELVPDDSSDTASMCSTDSGILSHCCATQTHSIPMVAPHRRVTDVRHIDRATLKRGRYKRGRSQRHTIDIVRNTADSGIESDVSSSLPAPAQQFSASEFSCSSSFPGETIADKKANRSRDKDPEHLLLLDGWFGANSNFAMLYDTQRDYLKKTIENLKADIHAHFEDMCGRIQTELEHANSTYYRKVWLCYESHFYEKTMPNLTQLYEQAYVTTVHNLREAIPTLVPSDLGLSGSLAEHLLSEKVPSSLASSLSSSSVSLSSLLDQANDTTESSMLMFYDKHLSSDLDDGSPTGESPTPPKLPPKVQSGSSVLMRSTAKSSDIHKKNGVVRPRPVTVSATAEETDDAFAPETTSPHVKCVTVHVPNAVTVVYDRRTWPLMQRTSSHDENIECAVDALTVDADGAPSTNTLPPPPPPPPREQDIAMKPEWARSFADALTSIASVVGETSPLLKFQHLTSCLREINAQLSALQRTLRRQPIGACSDDLIDVLVVLLCNSDTGYVAQLYPHLTLLADLMPPFFEGGRYSFSLVQFSVAFQFIQDTLVMKKKKMSLDSRDRE</sequence>
<name>A0AAD9NST3_RIDPI</name>
<feature type="domain" description="VPS9" evidence="3">
    <location>
        <begin position="844"/>
        <end position="1008"/>
    </location>
</feature>
<comment type="caution">
    <text evidence="4">The sequence shown here is derived from an EMBL/GenBank/DDBJ whole genome shotgun (WGS) entry which is preliminary data.</text>
</comment>
<dbReference type="PROSITE" id="PS51205">
    <property type="entry name" value="VPS9"/>
    <property type="match status" value="1"/>
</dbReference>
<dbReference type="Proteomes" id="UP001209878">
    <property type="component" value="Unassembled WGS sequence"/>
</dbReference>
<dbReference type="AlphaFoldDB" id="A0AAD9NST3"/>
<keyword evidence="1" id="KW-0175">Coiled coil</keyword>
<dbReference type="SUPFAM" id="SSF109993">
    <property type="entry name" value="VPS9 domain"/>
    <property type="match status" value="1"/>
</dbReference>
<dbReference type="InterPro" id="IPR037191">
    <property type="entry name" value="VPS9_dom_sf"/>
</dbReference>
<feature type="coiled-coil region" evidence="1">
    <location>
        <begin position="250"/>
        <end position="287"/>
    </location>
</feature>
<accession>A0AAD9NST3</accession>
<feature type="compositionally biased region" description="Polar residues" evidence="2">
    <location>
        <begin position="767"/>
        <end position="780"/>
    </location>
</feature>
<evidence type="ECO:0000259" key="3">
    <source>
        <dbReference type="PROSITE" id="PS51205"/>
    </source>
</evidence>
<dbReference type="InterPro" id="IPR003123">
    <property type="entry name" value="VPS9"/>
</dbReference>
<organism evidence="4 5">
    <name type="scientific">Ridgeia piscesae</name>
    <name type="common">Tubeworm</name>
    <dbReference type="NCBI Taxonomy" id="27915"/>
    <lineage>
        <taxon>Eukaryota</taxon>
        <taxon>Metazoa</taxon>
        <taxon>Spiralia</taxon>
        <taxon>Lophotrochozoa</taxon>
        <taxon>Annelida</taxon>
        <taxon>Polychaeta</taxon>
        <taxon>Sedentaria</taxon>
        <taxon>Canalipalpata</taxon>
        <taxon>Sabellida</taxon>
        <taxon>Siboglinidae</taxon>
        <taxon>Ridgeia</taxon>
    </lineage>
</organism>
<protein>
    <recommendedName>
        <fullName evidence="3">VPS9 domain-containing protein</fullName>
    </recommendedName>
</protein>
<proteinExistence type="predicted"/>
<evidence type="ECO:0000313" key="4">
    <source>
        <dbReference type="EMBL" id="KAK2179306.1"/>
    </source>
</evidence>
<keyword evidence="5" id="KW-1185">Reference proteome</keyword>
<dbReference type="EMBL" id="JAODUO010000498">
    <property type="protein sequence ID" value="KAK2179306.1"/>
    <property type="molecule type" value="Genomic_DNA"/>
</dbReference>
<evidence type="ECO:0000256" key="1">
    <source>
        <dbReference type="SAM" id="Coils"/>
    </source>
</evidence>
<reference evidence="4" key="1">
    <citation type="journal article" date="2023" name="Mol. Biol. Evol.">
        <title>Third-Generation Sequencing Reveals the Adaptive Role of the Epigenome in Three Deep-Sea Polychaetes.</title>
        <authorList>
            <person name="Perez M."/>
            <person name="Aroh O."/>
            <person name="Sun Y."/>
            <person name="Lan Y."/>
            <person name="Juniper S.K."/>
            <person name="Young C.R."/>
            <person name="Angers B."/>
            <person name="Qian P.Y."/>
        </authorList>
    </citation>
    <scope>NUCLEOTIDE SEQUENCE</scope>
    <source>
        <strain evidence="4">R07B-5</strain>
    </source>
</reference>
<evidence type="ECO:0000256" key="2">
    <source>
        <dbReference type="SAM" id="MobiDB-lite"/>
    </source>
</evidence>
<feature type="region of interest" description="Disordered" evidence="2">
    <location>
        <begin position="861"/>
        <end position="880"/>
    </location>
</feature>
<feature type="region of interest" description="Disordered" evidence="2">
    <location>
        <begin position="746"/>
        <end position="798"/>
    </location>
</feature>
<dbReference type="Gene3D" id="1.20.1050.80">
    <property type="entry name" value="VPS9 domain"/>
    <property type="match status" value="1"/>
</dbReference>
<evidence type="ECO:0000313" key="5">
    <source>
        <dbReference type="Proteomes" id="UP001209878"/>
    </source>
</evidence>